<dbReference type="AlphaFoldDB" id="A0AAD9IKJ9"/>
<dbReference type="Pfam" id="PF01026">
    <property type="entry name" value="TatD_DNase"/>
    <property type="match status" value="1"/>
</dbReference>
<comment type="caution">
    <text evidence="1">The sequence shown here is derived from an EMBL/GenBank/DDBJ whole genome shotgun (WGS) entry which is preliminary data.</text>
</comment>
<proteinExistence type="predicted"/>
<evidence type="ECO:0000313" key="1">
    <source>
        <dbReference type="EMBL" id="KAK2080269.1"/>
    </source>
</evidence>
<dbReference type="EMBL" id="JASFZW010000001">
    <property type="protein sequence ID" value="KAK2080269.1"/>
    <property type="molecule type" value="Genomic_DNA"/>
</dbReference>
<dbReference type="PANTHER" id="PTHR47176:SF1">
    <property type="entry name" value="OS04G0577500 PROTEIN"/>
    <property type="match status" value="1"/>
</dbReference>
<evidence type="ECO:0000313" key="2">
    <source>
        <dbReference type="Proteomes" id="UP001255856"/>
    </source>
</evidence>
<reference evidence="1" key="1">
    <citation type="submission" date="2021-01" db="EMBL/GenBank/DDBJ databases">
        <authorList>
            <person name="Eckstrom K.M.E."/>
        </authorList>
    </citation>
    <scope>NUCLEOTIDE SEQUENCE</scope>
    <source>
        <strain evidence="1">UVCC 0001</strain>
    </source>
</reference>
<dbReference type="GO" id="GO:0016788">
    <property type="term" value="F:hydrolase activity, acting on ester bonds"/>
    <property type="evidence" value="ECO:0007669"/>
    <property type="project" value="InterPro"/>
</dbReference>
<dbReference type="Proteomes" id="UP001255856">
    <property type="component" value="Unassembled WGS sequence"/>
</dbReference>
<dbReference type="InterPro" id="IPR001130">
    <property type="entry name" value="TatD-like"/>
</dbReference>
<keyword evidence="2" id="KW-1185">Reference proteome</keyword>
<dbReference type="Gene3D" id="3.20.20.140">
    <property type="entry name" value="Metal-dependent hydrolases"/>
    <property type="match status" value="1"/>
</dbReference>
<dbReference type="SUPFAM" id="SSF51556">
    <property type="entry name" value="Metallo-dependent hydrolases"/>
    <property type="match status" value="1"/>
</dbReference>
<sequence>MEALKQASLTVPVVLHAWSGSAEMVQAISKSTARAFFSLSGAITSMKAQRALSIIRAIPDDQLLLESDAPDGHLRLDRDWLEQLGLAELKLALPGSQDEPNTPTCLTATLQIVAAARGQSPEHVARTTARNASSAFGLIP</sequence>
<organism evidence="1 2">
    <name type="scientific">Prototheca wickerhamii</name>
    <dbReference type="NCBI Taxonomy" id="3111"/>
    <lineage>
        <taxon>Eukaryota</taxon>
        <taxon>Viridiplantae</taxon>
        <taxon>Chlorophyta</taxon>
        <taxon>core chlorophytes</taxon>
        <taxon>Trebouxiophyceae</taxon>
        <taxon>Chlorellales</taxon>
        <taxon>Chlorellaceae</taxon>
        <taxon>Prototheca</taxon>
    </lineage>
</organism>
<gene>
    <name evidence="1" type="ORF">QBZ16_000122</name>
</gene>
<accession>A0AAD9IKJ9</accession>
<dbReference type="PANTHER" id="PTHR47176">
    <property type="entry name" value="OSJNBA0020J04.13 PROTEIN"/>
    <property type="match status" value="1"/>
</dbReference>
<name>A0AAD9IKJ9_PROWI</name>
<dbReference type="InterPro" id="IPR032466">
    <property type="entry name" value="Metal_Hydrolase"/>
</dbReference>
<protein>
    <submittedName>
        <fullName evidence="1">Uncharacterized protein</fullName>
    </submittedName>
</protein>